<protein>
    <submittedName>
        <fullName evidence="1">Acetoacetate decarboxylase family protein</fullName>
    </submittedName>
</protein>
<dbReference type="Proteomes" id="UP001407347">
    <property type="component" value="Unassembled WGS sequence"/>
</dbReference>
<dbReference type="SUPFAM" id="SSF160104">
    <property type="entry name" value="Acetoacetate decarboxylase-like"/>
    <property type="match status" value="1"/>
</dbReference>
<name>A0ABV0A245_9HYPH</name>
<organism evidence="1 2">
    <name type="scientific">Methylobacterium ajmalii</name>
    <dbReference type="NCBI Taxonomy" id="2738439"/>
    <lineage>
        <taxon>Bacteria</taxon>
        <taxon>Pseudomonadati</taxon>
        <taxon>Pseudomonadota</taxon>
        <taxon>Alphaproteobacteria</taxon>
        <taxon>Hyphomicrobiales</taxon>
        <taxon>Methylobacteriaceae</taxon>
        <taxon>Methylobacterium</taxon>
    </lineage>
</organism>
<gene>
    <name evidence="1" type="ORF">PUR29_30525</name>
</gene>
<comment type="caution">
    <text evidence="1">The sequence shown here is derived from an EMBL/GenBank/DDBJ whole genome shotgun (WGS) entry which is preliminary data.</text>
</comment>
<evidence type="ECO:0000313" key="2">
    <source>
        <dbReference type="Proteomes" id="UP001407347"/>
    </source>
</evidence>
<accession>A0ABV0A245</accession>
<keyword evidence="2" id="KW-1185">Reference proteome</keyword>
<proteinExistence type="predicted"/>
<dbReference type="Gene3D" id="2.40.400.10">
    <property type="entry name" value="Acetoacetate decarboxylase-like"/>
    <property type="match status" value="1"/>
</dbReference>
<evidence type="ECO:0000313" key="1">
    <source>
        <dbReference type="EMBL" id="MEN3237826.1"/>
    </source>
</evidence>
<reference evidence="1 2" key="1">
    <citation type="journal article" date="2023" name="PLoS ONE">
        <title>Complete genome assembly of Hawai'i environmental nontuberculous mycobacteria reveals unexpected co-isolation with methylobacteria.</title>
        <authorList>
            <person name="Hendrix J."/>
            <person name="Epperson L.E."/>
            <person name="Tong E.I."/>
            <person name="Chan Y.L."/>
            <person name="Hasan N.A."/>
            <person name="Dawrs S.N."/>
            <person name="Norton G.J."/>
            <person name="Virdi R."/>
            <person name="Crooks J.L."/>
            <person name="Chan E.D."/>
            <person name="Honda J.R."/>
            <person name="Strong M."/>
        </authorList>
    </citation>
    <scope>NUCLEOTIDE SEQUENCE [LARGE SCALE GENOMIC DNA]</scope>
    <source>
        <strain evidence="1 2">NJH_HI04-1</strain>
    </source>
</reference>
<dbReference type="RefSeq" id="WP_244533779.1">
    <property type="nucleotide sequence ID" value="NZ_JAQYXP010000004.1"/>
</dbReference>
<sequence>MFPAITRHTGRQALPAPGCRLEARIVALTRRRGRHAYSSFAAEPDDRRRERRSETQEVTVYDVKKMFGDYDMHPNSGVNPQYAPAYPVEWECALRTVEVMTRVDRAKVAALLADTPFELVNDRVAFRFMASPGHTLSLHQGRMFDLMVTVAVRYEELFTQTHLYMYCSDPMGIAAGRELFGYTKKDCTYAFDEGPDGSISGRVDRRGGPLAEFRFTPDPDAPVVRLVDADEQPGGEIHVRRLPHPERLETAYADIVYRRTPLAYSEPRPGRAAMTLNASAFDPIAALEPEILSAQFMVSDVYGGGFAVEDRRLLKRLIP</sequence>
<dbReference type="InterPro" id="IPR023375">
    <property type="entry name" value="ADC_dom_sf"/>
</dbReference>
<dbReference type="EMBL" id="JAQYXP010000004">
    <property type="protein sequence ID" value="MEN3237826.1"/>
    <property type="molecule type" value="Genomic_DNA"/>
</dbReference>
<dbReference type="Pfam" id="PF06314">
    <property type="entry name" value="ADC"/>
    <property type="match status" value="1"/>
</dbReference>
<dbReference type="InterPro" id="IPR010451">
    <property type="entry name" value="Acetoacetate_decarboxylase"/>
</dbReference>